<dbReference type="PANTHER" id="PTHR11579">
    <property type="entry name" value="PROTEIN-L-ISOASPARTATE O-METHYLTRANSFERASE"/>
    <property type="match status" value="1"/>
</dbReference>
<protein>
    <recommendedName>
        <fullName evidence="2">Protein-L-isoaspartate O-methyltransferase</fullName>
    </recommendedName>
    <alternativeName>
        <fullName evidence="3">Protein L-isoaspartyl methyltransferase</fullName>
    </alternativeName>
</protein>
<gene>
    <name evidence="4" type="ORF">ABEG18_13615</name>
</gene>
<evidence type="ECO:0000313" key="4">
    <source>
        <dbReference type="EMBL" id="XBO36785.1"/>
    </source>
</evidence>
<organism evidence="4">
    <name type="scientific">Alsobacter sp. KACC 23698</name>
    <dbReference type="NCBI Taxonomy" id="3149229"/>
    <lineage>
        <taxon>Bacteria</taxon>
        <taxon>Pseudomonadati</taxon>
        <taxon>Pseudomonadota</taxon>
        <taxon>Alphaproteobacteria</taxon>
        <taxon>Hyphomicrobiales</taxon>
        <taxon>Alsobacteraceae</taxon>
        <taxon>Alsobacter</taxon>
    </lineage>
</organism>
<evidence type="ECO:0000256" key="2">
    <source>
        <dbReference type="ARBA" id="ARBA00013346"/>
    </source>
</evidence>
<evidence type="ECO:0000256" key="3">
    <source>
        <dbReference type="ARBA" id="ARBA00030757"/>
    </source>
</evidence>
<proteinExistence type="inferred from homology"/>
<dbReference type="InterPro" id="IPR029063">
    <property type="entry name" value="SAM-dependent_MTases_sf"/>
</dbReference>
<dbReference type="Gene3D" id="3.40.50.150">
    <property type="entry name" value="Vaccinia Virus protein VP39"/>
    <property type="match status" value="1"/>
</dbReference>
<dbReference type="PANTHER" id="PTHR11579:SF18">
    <property type="entry name" value="PROTEIN-L-ISOASPARTATE O-METHYLTRANSFERASE"/>
    <property type="match status" value="1"/>
</dbReference>
<dbReference type="RefSeq" id="WP_406853600.1">
    <property type="nucleotide sequence ID" value="NZ_CP157484.1"/>
</dbReference>
<reference evidence="4" key="1">
    <citation type="submission" date="2024-05" db="EMBL/GenBank/DDBJ databases">
        <authorList>
            <person name="Kim S."/>
            <person name="Heo J."/>
            <person name="Choi H."/>
            <person name="Choi Y."/>
            <person name="Kwon S.-W."/>
            <person name="Kim Y."/>
        </authorList>
    </citation>
    <scope>NUCLEOTIDE SEQUENCE</scope>
    <source>
        <strain evidence="4">KACC 23698</strain>
    </source>
</reference>
<evidence type="ECO:0000256" key="1">
    <source>
        <dbReference type="ARBA" id="ARBA00005369"/>
    </source>
</evidence>
<comment type="similarity">
    <text evidence="1">Belongs to the methyltransferase superfamily. L-isoaspartyl/D-aspartyl protein methyltransferase family.</text>
</comment>
<dbReference type="EMBL" id="CP157484">
    <property type="protein sequence ID" value="XBO36785.1"/>
    <property type="molecule type" value="Genomic_DNA"/>
</dbReference>
<dbReference type="CDD" id="cd02440">
    <property type="entry name" value="AdoMet_MTases"/>
    <property type="match status" value="1"/>
</dbReference>
<sequence>MPDYALQRRMMVDCQLRTYDITSAPVLEAMEETPRELFVAADQRSIAYADLGLTIGAADGAKRTMLSPMVFARLLQAAAIRPEDVVLDVGCGTGYSSAVLARLAASVVAVESDPALASKAGEILGGLGVANVAVVSGPLKDGCRKEAPFDVIVVNGAFELEPTELFAQLRDGGRLVGVHGVGRSAKAMVYRKSGDIMGGRAVFDAAAPVIDEFKPVPTFVF</sequence>
<dbReference type="AlphaFoldDB" id="A0AAU7J9F1"/>
<accession>A0AAU7J9F1</accession>
<dbReference type="InterPro" id="IPR000682">
    <property type="entry name" value="PCMT"/>
</dbReference>
<dbReference type="GO" id="GO:0004719">
    <property type="term" value="F:protein-L-isoaspartate (D-aspartate) O-methyltransferase activity"/>
    <property type="evidence" value="ECO:0007669"/>
    <property type="project" value="InterPro"/>
</dbReference>
<name>A0AAU7J9F1_9HYPH</name>
<dbReference type="SUPFAM" id="SSF53335">
    <property type="entry name" value="S-adenosyl-L-methionine-dependent methyltransferases"/>
    <property type="match status" value="1"/>
</dbReference>
<dbReference type="Pfam" id="PF01135">
    <property type="entry name" value="PCMT"/>
    <property type="match status" value="1"/>
</dbReference>
<dbReference type="GO" id="GO:0005737">
    <property type="term" value="C:cytoplasm"/>
    <property type="evidence" value="ECO:0007669"/>
    <property type="project" value="TreeGrafter"/>
</dbReference>